<feature type="repeat" description="Cell wall-binding" evidence="2">
    <location>
        <begin position="291"/>
        <end position="310"/>
    </location>
</feature>
<reference evidence="4" key="1">
    <citation type="submission" date="2020-10" db="EMBL/GenBank/DDBJ databases">
        <authorList>
            <person name="Gilroy R."/>
        </authorList>
    </citation>
    <scope>NUCLEOTIDE SEQUENCE</scope>
    <source>
        <strain evidence="4">CHK123-3438</strain>
    </source>
</reference>
<feature type="repeat" description="Cell wall-binding" evidence="2">
    <location>
        <begin position="331"/>
        <end position="350"/>
    </location>
</feature>
<sequence>MKMKLLKAVILCFLMSAFTVSALADTRIDTVSVTVTDAGTLEAGESIGDVTVTSSGEGYYVENAYFLNDHDIWQKNERPRIRIELYADEGYRFSYTSESHFSLSGFGATYSDANIMDDGSYMELDIYLDRVTGEGTSSSEDYNLAWDDYTATWNMVYSTDYYEIRLYRWNSSGTSTSIVTTKRSDDGEYDFTSYLTRSGNYSFRVRPVDADFDTGQLWSDHSPKLYIDSDEASDNRGYTDDSGSGNSAYYSGPGYYDTTDSQYGPGSTALGQWIQDDTGWWYRYNNGGWPFSSWQVIDDKWYYFNDQGYVLTGWFQLNGAWYYCGEDCAMTTGWQKIGPYWYYFSNSGVMATGWNLLDGGWYYLDPSSGALWTGTFTPDGHYVNANGLRLY</sequence>
<dbReference type="Pfam" id="PF19127">
    <property type="entry name" value="Choline_bind_3"/>
    <property type="match status" value="2"/>
</dbReference>
<reference evidence="4" key="2">
    <citation type="journal article" date="2021" name="PeerJ">
        <title>Extensive microbial diversity within the chicken gut microbiome revealed by metagenomics and culture.</title>
        <authorList>
            <person name="Gilroy R."/>
            <person name="Ravi A."/>
            <person name="Getino M."/>
            <person name="Pursley I."/>
            <person name="Horton D.L."/>
            <person name="Alikhan N.F."/>
            <person name="Baker D."/>
            <person name="Gharbi K."/>
            <person name="Hall N."/>
            <person name="Watson M."/>
            <person name="Adriaenssens E.M."/>
            <person name="Foster-Nyarko E."/>
            <person name="Jarju S."/>
            <person name="Secka A."/>
            <person name="Antonio M."/>
            <person name="Oren A."/>
            <person name="Chaudhuri R.R."/>
            <person name="La Ragione R."/>
            <person name="Hildebrand F."/>
            <person name="Pallen M.J."/>
        </authorList>
    </citation>
    <scope>NUCLEOTIDE SEQUENCE</scope>
    <source>
        <strain evidence="4">CHK123-3438</strain>
    </source>
</reference>
<dbReference type="Gene3D" id="2.60.40.10">
    <property type="entry name" value="Immunoglobulins"/>
    <property type="match status" value="1"/>
</dbReference>
<protein>
    <submittedName>
        <fullName evidence="4">N-acetylmuramoyl-L-alanine amidase family protein</fullName>
    </submittedName>
</protein>
<dbReference type="SUPFAM" id="SSF69360">
    <property type="entry name" value="Cell wall binding repeat"/>
    <property type="match status" value="1"/>
</dbReference>
<dbReference type="AlphaFoldDB" id="A0A9D1KEC6"/>
<dbReference type="Gene3D" id="2.10.270.10">
    <property type="entry name" value="Cholin Binding"/>
    <property type="match status" value="1"/>
</dbReference>
<name>A0A9D1KEC6_9FIRM</name>
<comment type="caution">
    <text evidence="4">The sequence shown here is derived from an EMBL/GenBank/DDBJ whole genome shotgun (WGS) entry which is preliminary data.</text>
</comment>
<organism evidence="4 5">
    <name type="scientific">Candidatus Caccovicinus merdipullorum</name>
    <dbReference type="NCBI Taxonomy" id="2840724"/>
    <lineage>
        <taxon>Bacteria</taxon>
        <taxon>Bacillati</taxon>
        <taxon>Bacillota</taxon>
        <taxon>Clostridia</taxon>
        <taxon>Eubacteriales</taxon>
        <taxon>Candidatus Caccovicinus</taxon>
    </lineage>
</organism>
<evidence type="ECO:0000256" key="1">
    <source>
        <dbReference type="ARBA" id="ARBA00022737"/>
    </source>
</evidence>
<evidence type="ECO:0000256" key="3">
    <source>
        <dbReference type="SAM" id="SignalP"/>
    </source>
</evidence>
<feature type="repeat" description="Cell wall-binding" evidence="2">
    <location>
        <begin position="311"/>
        <end position="330"/>
    </location>
</feature>
<dbReference type="Proteomes" id="UP000886860">
    <property type="component" value="Unassembled WGS sequence"/>
</dbReference>
<proteinExistence type="predicted"/>
<dbReference type="InterPro" id="IPR018337">
    <property type="entry name" value="Cell_wall/Cho-bd_repeat"/>
</dbReference>
<evidence type="ECO:0000313" key="5">
    <source>
        <dbReference type="Proteomes" id="UP000886860"/>
    </source>
</evidence>
<accession>A0A9D1KEC6</accession>
<dbReference type="EMBL" id="DVKS01000021">
    <property type="protein sequence ID" value="HIT40704.1"/>
    <property type="molecule type" value="Genomic_DNA"/>
</dbReference>
<evidence type="ECO:0000256" key="2">
    <source>
        <dbReference type="PROSITE-ProRule" id="PRU00591"/>
    </source>
</evidence>
<feature type="chain" id="PRO_5038822227" evidence="3">
    <location>
        <begin position="25"/>
        <end position="391"/>
    </location>
</feature>
<keyword evidence="1" id="KW-0677">Repeat</keyword>
<gene>
    <name evidence="4" type="ORF">IAB60_01170</name>
</gene>
<feature type="signal peptide" evidence="3">
    <location>
        <begin position="1"/>
        <end position="24"/>
    </location>
</feature>
<keyword evidence="3" id="KW-0732">Signal</keyword>
<evidence type="ECO:0000313" key="4">
    <source>
        <dbReference type="EMBL" id="HIT40704.1"/>
    </source>
</evidence>
<dbReference type="InterPro" id="IPR013783">
    <property type="entry name" value="Ig-like_fold"/>
</dbReference>
<dbReference type="PROSITE" id="PS51170">
    <property type="entry name" value="CW"/>
    <property type="match status" value="3"/>
</dbReference>